<evidence type="ECO:0000313" key="6">
    <source>
        <dbReference type="Proteomes" id="UP000886725"/>
    </source>
</evidence>
<evidence type="ECO:0000313" key="5">
    <source>
        <dbReference type="EMBL" id="HIQ64280.1"/>
    </source>
</evidence>
<proteinExistence type="inferred from homology"/>
<dbReference type="InterPro" id="IPR036291">
    <property type="entry name" value="NAD(P)-bd_dom_sf"/>
</dbReference>
<evidence type="ECO:0000256" key="3">
    <source>
        <dbReference type="RuleBase" id="RU000363"/>
    </source>
</evidence>
<dbReference type="InterPro" id="IPR002347">
    <property type="entry name" value="SDR_fam"/>
</dbReference>
<reference evidence="5" key="1">
    <citation type="submission" date="2020-10" db="EMBL/GenBank/DDBJ databases">
        <authorList>
            <person name="Gilroy R."/>
        </authorList>
    </citation>
    <scope>NUCLEOTIDE SEQUENCE</scope>
    <source>
        <strain evidence="5">CHK165-10780</strain>
    </source>
</reference>
<accession>A0A9D1CJY6</accession>
<dbReference type="PIRSF" id="PIRSF000126">
    <property type="entry name" value="11-beta-HSD1"/>
    <property type="match status" value="1"/>
</dbReference>
<evidence type="ECO:0000256" key="2">
    <source>
        <dbReference type="ARBA" id="ARBA00023002"/>
    </source>
</evidence>
<protein>
    <submittedName>
        <fullName evidence="5">SDR family oxidoreductase</fullName>
    </submittedName>
</protein>
<dbReference type="SUPFAM" id="SSF51735">
    <property type="entry name" value="NAD(P)-binding Rossmann-fold domains"/>
    <property type="match status" value="1"/>
</dbReference>
<keyword evidence="4" id="KW-1133">Transmembrane helix</keyword>
<organism evidence="5 6">
    <name type="scientific">Candidatus Faecenecus gallistercoris</name>
    <dbReference type="NCBI Taxonomy" id="2840793"/>
    <lineage>
        <taxon>Bacteria</taxon>
        <taxon>Bacillati</taxon>
        <taxon>Bacillota</taxon>
        <taxon>Bacillota incertae sedis</taxon>
        <taxon>Candidatus Faecenecus</taxon>
    </lineage>
</organism>
<feature type="transmembrane region" description="Helical" evidence="4">
    <location>
        <begin position="125"/>
        <end position="145"/>
    </location>
</feature>
<dbReference type="EMBL" id="DVFU01000023">
    <property type="protein sequence ID" value="HIQ64280.1"/>
    <property type="molecule type" value="Genomic_DNA"/>
</dbReference>
<dbReference type="Proteomes" id="UP000886725">
    <property type="component" value="Unassembled WGS sequence"/>
</dbReference>
<sequence length="251" mass="28071">MKALITGASSGIGRDMAKYLSSLGYDLILVARNKEALEELQDELPTKVKAIVMDLAVESNVKSLYVICKNENIDVLINNAGFGLCGNFVETDINRELEMIDVDIRAVHILTKMFLKDMKKRNSGYILNVASAAAFAPGPLMATYYSCKAYVYRLTEAIAFELKKAKSKVSISCLCPGPVDTNFDQVANVQFSIKGLKSEDVAKYAIDQMLKGKLIIIPGFKMKCAKFFSHFVTENFMMKVTYRTQRKKLKR</sequence>
<reference evidence="5" key="2">
    <citation type="journal article" date="2021" name="PeerJ">
        <title>Extensive microbial diversity within the chicken gut microbiome revealed by metagenomics and culture.</title>
        <authorList>
            <person name="Gilroy R."/>
            <person name="Ravi A."/>
            <person name="Getino M."/>
            <person name="Pursley I."/>
            <person name="Horton D.L."/>
            <person name="Alikhan N.F."/>
            <person name="Baker D."/>
            <person name="Gharbi K."/>
            <person name="Hall N."/>
            <person name="Watson M."/>
            <person name="Adriaenssens E.M."/>
            <person name="Foster-Nyarko E."/>
            <person name="Jarju S."/>
            <person name="Secka A."/>
            <person name="Antonio M."/>
            <person name="Oren A."/>
            <person name="Chaudhuri R.R."/>
            <person name="La Ragione R."/>
            <person name="Hildebrand F."/>
            <person name="Pallen M.J."/>
        </authorList>
    </citation>
    <scope>NUCLEOTIDE SEQUENCE</scope>
    <source>
        <strain evidence="5">CHK165-10780</strain>
    </source>
</reference>
<dbReference type="Gene3D" id="3.40.50.720">
    <property type="entry name" value="NAD(P)-binding Rossmann-like Domain"/>
    <property type="match status" value="1"/>
</dbReference>
<keyword evidence="4" id="KW-0472">Membrane</keyword>
<dbReference type="PRINTS" id="PR00081">
    <property type="entry name" value="GDHRDH"/>
</dbReference>
<evidence type="ECO:0000256" key="4">
    <source>
        <dbReference type="SAM" id="Phobius"/>
    </source>
</evidence>
<comment type="caution">
    <text evidence="5">The sequence shown here is derived from an EMBL/GenBank/DDBJ whole genome shotgun (WGS) entry which is preliminary data.</text>
</comment>
<dbReference type="GO" id="GO:0016491">
    <property type="term" value="F:oxidoreductase activity"/>
    <property type="evidence" value="ECO:0007669"/>
    <property type="project" value="UniProtKB-KW"/>
</dbReference>
<dbReference type="InterPro" id="IPR051019">
    <property type="entry name" value="VLCFA-Steroid_DH"/>
</dbReference>
<dbReference type="Pfam" id="PF00106">
    <property type="entry name" value="adh_short"/>
    <property type="match status" value="1"/>
</dbReference>
<comment type="similarity">
    <text evidence="1 3">Belongs to the short-chain dehydrogenases/reductases (SDR) family.</text>
</comment>
<dbReference type="PANTHER" id="PTHR43899">
    <property type="entry name" value="RH59310P"/>
    <property type="match status" value="1"/>
</dbReference>
<name>A0A9D1CJY6_9FIRM</name>
<dbReference type="CDD" id="cd05233">
    <property type="entry name" value="SDR_c"/>
    <property type="match status" value="1"/>
</dbReference>
<keyword evidence="2" id="KW-0560">Oxidoreductase</keyword>
<dbReference type="PRINTS" id="PR00080">
    <property type="entry name" value="SDRFAMILY"/>
</dbReference>
<gene>
    <name evidence="5" type="ORF">IAC85_00920</name>
</gene>
<dbReference type="PANTHER" id="PTHR43899:SF13">
    <property type="entry name" value="RH59310P"/>
    <property type="match status" value="1"/>
</dbReference>
<evidence type="ECO:0000256" key="1">
    <source>
        <dbReference type="ARBA" id="ARBA00006484"/>
    </source>
</evidence>
<dbReference type="AlphaFoldDB" id="A0A9D1CJY6"/>
<keyword evidence="4" id="KW-0812">Transmembrane</keyword>